<dbReference type="EMBL" id="JACOIJ010000054">
    <property type="protein sequence ID" value="MBD1431062.1"/>
    <property type="molecule type" value="Genomic_DNA"/>
</dbReference>
<dbReference type="Proteomes" id="UP000651271">
    <property type="component" value="Unassembled WGS sequence"/>
</dbReference>
<accession>A0ABR7YIE8</accession>
<evidence type="ECO:0000313" key="3">
    <source>
        <dbReference type="Proteomes" id="UP000651271"/>
    </source>
</evidence>
<name>A0ABR7YIE8_9SPHI</name>
<reference evidence="2 3" key="1">
    <citation type="submission" date="2020-08" db="EMBL/GenBank/DDBJ databases">
        <title>Sphingobacterium sp. DN04309 isolated from aquaculture water.</title>
        <authorList>
            <person name="Zhang M."/>
        </authorList>
    </citation>
    <scope>NUCLEOTIDE SEQUENCE [LARGE SCALE GENOMIC DNA]</scope>
    <source>
        <strain evidence="2 3">DN04309</strain>
    </source>
</reference>
<proteinExistence type="predicted"/>
<evidence type="ECO:0000259" key="1">
    <source>
        <dbReference type="Pfam" id="PF14771"/>
    </source>
</evidence>
<comment type="caution">
    <text evidence="2">The sequence shown here is derived from an EMBL/GenBank/DDBJ whole genome shotgun (WGS) entry which is preliminary data.</text>
</comment>
<evidence type="ECO:0000313" key="2">
    <source>
        <dbReference type="EMBL" id="MBD1431062.1"/>
    </source>
</evidence>
<sequence>MKKIFLLFTLFFLLGISLSKAQLRKEKSAVLSVLSENEPFVLYVDNVPYNQTPTNAIRIEEIYKRSVTIRLEMSRRGRRVATEKVVDLYSENGYFLNVSYNVSKEGTAKLILWSLFPAGDFAHPNFDDVGAYVYGKPNQLIFSHRQPGYDFITYSDKDFADFIKSLKNQSFDSDKLKFLDAMSPDIHLSVSQIEAIMKQFSFDDGKLSVAKKCYNICIDTQNYHKLTAIFSFSSSRNNLIDYIAKSNRR</sequence>
<organism evidence="2 3">
    <name type="scientific">Sphingobacterium litopenaei</name>
    <dbReference type="NCBI Taxonomy" id="2763500"/>
    <lineage>
        <taxon>Bacteria</taxon>
        <taxon>Pseudomonadati</taxon>
        <taxon>Bacteroidota</taxon>
        <taxon>Sphingobacteriia</taxon>
        <taxon>Sphingobacteriales</taxon>
        <taxon>Sphingobacteriaceae</taxon>
        <taxon>Sphingobacterium</taxon>
    </lineage>
</organism>
<feature type="domain" description="DUF4476" evidence="1">
    <location>
        <begin position="155"/>
        <end position="241"/>
    </location>
</feature>
<dbReference type="Pfam" id="PF14771">
    <property type="entry name" value="DUF4476"/>
    <property type="match status" value="1"/>
</dbReference>
<protein>
    <submittedName>
        <fullName evidence="2">DUF4476 domain-containing protein</fullName>
    </submittedName>
</protein>
<keyword evidence="3" id="KW-1185">Reference proteome</keyword>
<dbReference type="RefSeq" id="WP_190303009.1">
    <property type="nucleotide sequence ID" value="NZ_JACOIJ010000054.1"/>
</dbReference>
<gene>
    <name evidence="2" type="ORF">H8B04_16155</name>
</gene>
<dbReference type="InterPro" id="IPR028011">
    <property type="entry name" value="DUF4476"/>
</dbReference>